<dbReference type="Proteomes" id="UP001150941">
    <property type="component" value="Unassembled WGS sequence"/>
</dbReference>
<protein>
    <submittedName>
        <fullName evidence="2">Uncharacterized protein</fullName>
    </submittedName>
</protein>
<evidence type="ECO:0000256" key="1">
    <source>
        <dbReference type="SAM" id="MobiDB-lite"/>
    </source>
</evidence>
<name>A0A9W9PII8_9EURO</name>
<reference evidence="2" key="2">
    <citation type="journal article" date="2023" name="IMA Fungus">
        <title>Comparative genomic study of the Penicillium genus elucidates a diverse pangenome and 15 lateral gene transfer events.</title>
        <authorList>
            <person name="Petersen C."/>
            <person name="Sorensen T."/>
            <person name="Nielsen M.R."/>
            <person name="Sondergaard T.E."/>
            <person name="Sorensen J.L."/>
            <person name="Fitzpatrick D.A."/>
            <person name="Frisvad J.C."/>
            <person name="Nielsen K.L."/>
        </authorList>
    </citation>
    <scope>NUCLEOTIDE SEQUENCE</scope>
    <source>
        <strain evidence="2">IBT 19713</strain>
    </source>
</reference>
<dbReference type="EMBL" id="JAPQKS010000002">
    <property type="protein sequence ID" value="KAJ5247395.1"/>
    <property type="molecule type" value="Genomic_DNA"/>
</dbReference>
<feature type="region of interest" description="Disordered" evidence="1">
    <location>
        <begin position="74"/>
        <end position="100"/>
    </location>
</feature>
<proteinExistence type="predicted"/>
<accession>A0A9W9PII8</accession>
<dbReference type="AlphaFoldDB" id="A0A9W9PII8"/>
<gene>
    <name evidence="2" type="ORF">N7468_002378</name>
</gene>
<comment type="caution">
    <text evidence="2">The sequence shown here is derived from an EMBL/GenBank/DDBJ whole genome shotgun (WGS) entry which is preliminary data.</text>
</comment>
<keyword evidence="3" id="KW-1185">Reference proteome</keyword>
<sequence>MASFPEDSMMKPVHPNPPFFRDTPQAGVGGRDRLRHPLNTKYERPTPNEAVGMAIQDQQAAPPSQSRIKFALDRPRPPVMRGSVPVMELEEGDLEKSADN</sequence>
<reference evidence="2" key="1">
    <citation type="submission" date="2022-11" db="EMBL/GenBank/DDBJ databases">
        <authorList>
            <person name="Petersen C."/>
        </authorList>
    </citation>
    <scope>NUCLEOTIDE SEQUENCE</scope>
    <source>
        <strain evidence="2">IBT 19713</strain>
    </source>
</reference>
<organism evidence="2 3">
    <name type="scientific">Penicillium chermesinum</name>
    <dbReference type="NCBI Taxonomy" id="63820"/>
    <lineage>
        <taxon>Eukaryota</taxon>
        <taxon>Fungi</taxon>
        <taxon>Dikarya</taxon>
        <taxon>Ascomycota</taxon>
        <taxon>Pezizomycotina</taxon>
        <taxon>Eurotiomycetes</taxon>
        <taxon>Eurotiomycetidae</taxon>
        <taxon>Eurotiales</taxon>
        <taxon>Aspergillaceae</taxon>
        <taxon>Penicillium</taxon>
    </lineage>
</organism>
<evidence type="ECO:0000313" key="2">
    <source>
        <dbReference type="EMBL" id="KAJ5247395.1"/>
    </source>
</evidence>
<feature type="region of interest" description="Disordered" evidence="1">
    <location>
        <begin position="1"/>
        <end position="47"/>
    </location>
</feature>
<evidence type="ECO:0000313" key="3">
    <source>
        <dbReference type="Proteomes" id="UP001150941"/>
    </source>
</evidence>
<dbReference type="RefSeq" id="XP_058334816.1">
    <property type="nucleotide sequence ID" value="XM_058471675.1"/>
</dbReference>
<dbReference type="GeneID" id="83198978"/>